<evidence type="ECO:0000313" key="6">
    <source>
        <dbReference type="RefSeq" id="XP_031387250.1"/>
    </source>
</evidence>
<keyword evidence="5" id="KW-1185">Reference proteome</keyword>
<dbReference type="RefSeq" id="XP_031387250.1">
    <property type="nucleotide sequence ID" value="XM_031531390.1"/>
</dbReference>
<dbReference type="GeneID" id="116200554"/>
<evidence type="ECO:0000256" key="2">
    <source>
        <dbReference type="ARBA" id="ARBA00022801"/>
    </source>
</evidence>
<organism evidence="5 6">
    <name type="scientific">Punica granatum</name>
    <name type="common">Pomegranate</name>
    <dbReference type="NCBI Taxonomy" id="22663"/>
    <lineage>
        <taxon>Eukaryota</taxon>
        <taxon>Viridiplantae</taxon>
        <taxon>Streptophyta</taxon>
        <taxon>Embryophyta</taxon>
        <taxon>Tracheophyta</taxon>
        <taxon>Spermatophyta</taxon>
        <taxon>Magnoliopsida</taxon>
        <taxon>eudicotyledons</taxon>
        <taxon>Gunneridae</taxon>
        <taxon>Pentapetalae</taxon>
        <taxon>rosids</taxon>
        <taxon>malvids</taxon>
        <taxon>Myrtales</taxon>
        <taxon>Lythraceae</taxon>
        <taxon>Punica</taxon>
    </lineage>
</organism>
<dbReference type="Proteomes" id="UP000515151">
    <property type="component" value="Chromosome 3"/>
</dbReference>
<proteinExistence type="inferred from homology"/>
<keyword evidence="3" id="KW-0326">Glycosidase</keyword>
<evidence type="ECO:0000256" key="3">
    <source>
        <dbReference type="ARBA" id="ARBA00023295"/>
    </source>
</evidence>
<dbReference type="InterPro" id="IPR017853">
    <property type="entry name" value="GH"/>
</dbReference>
<dbReference type="InterPro" id="IPR001360">
    <property type="entry name" value="Glyco_hydro_1"/>
</dbReference>
<dbReference type="AlphaFoldDB" id="A0A6P8CTT2"/>
<evidence type="ECO:0000313" key="5">
    <source>
        <dbReference type="Proteomes" id="UP000515151"/>
    </source>
</evidence>
<sequence length="194" mass="22577">MKGDYPHVMHSLVGSRLPKFSKEQSAMLKGSFDFVGYYTANYARYAPRSDGHHASYLTDARANLSVDRNGVRIGPKRHFIVPQFFIITSRHPTISPYAKKLGIDEYDNSTLPLEQQLADNKGIEYFYRHLSYLRRAIVDGVNVKGYFAWSLLDNFEWNSGYTIRFGINYVDYQNRPKKHPKHSAIWFKAFLRNQ</sequence>
<dbReference type="PANTHER" id="PTHR10353">
    <property type="entry name" value="GLYCOSYL HYDROLASE"/>
    <property type="match status" value="1"/>
</dbReference>
<evidence type="ECO:0000256" key="4">
    <source>
        <dbReference type="RuleBase" id="RU003690"/>
    </source>
</evidence>
<keyword evidence="2" id="KW-0378">Hydrolase</keyword>
<dbReference type="GO" id="GO:0008422">
    <property type="term" value="F:beta-glucosidase activity"/>
    <property type="evidence" value="ECO:0007669"/>
    <property type="project" value="TreeGrafter"/>
</dbReference>
<dbReference type="SUPFAM" id="SSF51445">
    <property type="entry name" value="(Trans)glycosidases"/>
    <property type="match status" value="1"/>
</dbReference>
<dbReference type="PRINTS" id="PR00131">
    <property type="entry name" value="GLHYDRLASE1"/>
</dbReference>
<name>A0A6P8CTT2_PUNGR</name>
<gene>
    <name evidence="6" type="primary">LOC116200554</name>
</gene>
<dbReference type="Gene3D" id="3.20.20.80">
    <property type="entry name" value="Glycosidases"/>
    <property type="match status" value="1"/>
</dbReference>
<comment type="similarity">
    <text evidence="1 4">Belongs to the glycosyl hydrolase 1 family.</text>
</comment>
<accession>A0A6P8CTT2</accession>
<reference evidence="6" key="2">
    <citation type="submission" date="2025-08" db="UniProtKB">
        <authorList>
            <consortium name="RefSeq"/>
        </authorList>
    </citation>
    <scope>IDENTIFICATION</scope>
    <source>
        <tissue evidence="6">Leaf</tissue>
    </source>
</reference>
<dbReference type="PANTHER" id="PTHR10353:SF137">
    <property type="entry name" value="MYROSINASE 3-RELATED"/>
    <property type="match status" value="1"/>
</dbReference>
<evidence type="ECO:0000256" key="1">
    <source>
        <dbReference type="ARBA" id="ARBA00010838"/>
    </source>
</evidence>
<reference evidence="5" key="1">
    <citation type="journal article" date="2020" name="Plant Biotechnol. J.">
        <title>The pomegranate (Punica granatum L.) draft genome dissects genetic divergence between soft- and hard-seeded cultivars.</title>
        <authorList>
            <person name="Luo X."/>
            <person name="Li H."/>
            <person name="Wu Z."/>
            <person name="Yao W."/>
            <person name="Zhao P."/>
            <person name="Cao D."/>
            <person name="Yu H."/>
            <person name="Li K."/>
            <person name="Poudel K."/>
            <person name="Zhao D."/>
            <person name="Zhang F."/>
            <person name="Xia X."/>
            <person name="Chen L."/>
            <person name="Wang Q."/>
            <person name="Jing D."/>
            <person name="Cao S."/>
        </authorList>
    </citation>
    <scope>NUCLEOTIDE SEQUENCE [LARGE SCALE GENOMIC DNA]</scope>
    <source>
        <strain evidence="5">cv. Tunisia</strain>
    </source>
</reference>
<dbReference type="Pfam" id="PF00232">
    <property type="entry name" value="Glyco_hydro_1"/>
    <property type="match status" value="1"/>
</dbReference>
<dbReference type="GO" id="GO:0005975">
    <property type="term" value="P:carbohydrate metabolic process"/>
    <property type="evidence" value="ECO:0007669"/>
    <property type="project" value="InterPro"/>
</dbReference>
<protein>
    <submittedName>
        <fullName evidence="6">Beta-glucosidase 12-like</fullName>
    </submittedName>
</protein>